<dbReference type="GO" id="GO:0005882">
    <property type="term" value="C:intermediate filament"/>
    <property type="evidence" value="ECO:0007669"/>
    <property type="project" value="UniProtKB-KW"/>
</dbReference>
<name>A0A8C3IS25_CHRPI</name>
<comment type="similarity">
    <text evidence="1">Belongs to the avian keratin family.</text>
</comment>
<evidence type="ECO:0000256" key="1">
    <source>
        <dbReference type="ARBA" id="ARBA00008702"/>
    </source>
</evidence>
<sequence length="91" mass="9685">STQKDCYAPCNVTCPQPIVDTCNEPCITSCSDSRAVVYPPLIVVTFPGTLLSFCPQESVEESSAHGLSCGYCSPYSYRGFNGYHSGSCGPC</sequence>
<dbReference type="PANTHER" id="PTHR31203">
    <property type="entry name" value="BETA-KERATIN-RELATED PROTEIN-RELATED"/>
    <property type="match status" value="1"/>
</dbReference>
<dbReference type="PANTHER" id="PTHR31203:SF1">
    <property type="entry name" value="BETA-KERATIN-RELATED PROTEIN-RELATED"/>
    <property type="match status" value="1"/>
</dbReference>
<dbReference type="Pfam" id="PF02422">
    <property type="entry name" value="Keratin"/>
    <property type="match status" value="1"/>
</dbReference>
<evidence type="ECO:0008006" key="5">
    <source>
        <dbReference type="Google" id="ProtNLM"/>
    </source>
</evidence>
<evidence type="ECO:0000313" key="4">
    <source>
        <dbReference type="Proteomes" id="UP000694380"/>
    </source>
</evidence>
<protein>
    <recommendedName>
        <fullName evidence="5">Keratin</fullName>
    </recommendedName>
</protein>
<keyword evidence="4" id="KW-1185">Reference proteome</keyword>
<dbReference type="Proteomes" id="UP000694380">
    <property type="component" value="Unplaced"/>
</dbReference>
<keyword evidence="2" id="KW-0416">Keratin</keyword>
<reference evidence="3" key="2">
    <citation type="submission" date="2025-09" db="UniProtKB">
        <authorList>
            <consortium name="Ensembl"/>
        </authorList>
    </citation>
    <scope>IDENTIFICATION</scope>
</reference>
<dbReference type="InterPro" id="IPR003461">
    <property type="entry name" value="Keratin"/>
</dbReference>
<reference evidence="3" key="1">
    <citation type="submission" date="2025-08" db="UniProtKB">
        <authorList>
            <consortium name="Ensembl"/>
        </authorList>
    </citation>
    <scope>IDENTIFICATION</scope>
</reference>
<dbReference type="AlphaFoldDB" id="A0A8C3IS25"/>
<evidence type="ECO:0000313" key="3">
    <source>
        <dbReference type="Ensembl" id="ENSCPBP00000036644.1"/>
    </source>
</evidence>
<dbReference type="GeneTree" id="ENSGT01030000234776"/>
<dbReference type="Ensembl" id="ENSCPBT00000042979.1">
    <property type="protein sequence ID" value="ENSCPBP00000036644.1"/>
    <property type="gene ID" value="ENSCPBG00000025441.1"/>
</dbReference>
<evidence type="ECO:0000256" key="2">
    <source>
        <dbReference type="ARBA" id="ARBA00022744"/>
    </source>
</evidence>
<accession>A0A8C3IS25</accession>
<organism evidence="3 4">
    <name type="scientific">Chrysemys picta bellii</name>
    <name type="common">Western painted turtle</name>
    <name type="synonym">Emys bellii</name>
    <dbReference type="NCBI Taxonomy" id="8478"/>
    <lineage>
        <taxon>Eukaryota</taxon>
        <taxon>Metazoa</taxon>
        <taxon>Chordata</taxon>
        <taxon>Craniata</taxon>
        <taxon>Vertebrata</taxon>
        <taxon>Euteleostomi</taxon>
        <taxon>Archelosauria</taxon>
        <taxon>Testudinata</taxon>
        <taxon>Testudines</taxon>
        <taxon>Cryptodira</taxon>
        <taxon>Durocryptodira</taxon>
        <taxon>Testudinoidea</taxon>
        <taxon>Emydidae</taxon>
        <taxon>Chrysemys</taxon>
    </lineage>
</organism>
<dbReference type="GO" id="GO:0005200">
    <property type="term" value="F:structural constituent of cytoskeleton"/>
    <property type="evidence" value="ECO:0007669"/>
    <property type="project" value="InterPro"/>
</dbReference>
<proteinExistence type="inferred from homology"/>